<sequence>MKRIPDIICASIFCLSLFVPYSFATTDEKDEITIVIPARVMVKFINDMLPIKITRAKKFSGVIWIKSVDKLKLEIDKLSFSVNIYGEDIKYTGKIGNLSMSLSFGNIDTSLDCDASIRYDKEKSILYIRPKIVERRNRNKVLLR</sequence>
<proteinExistence type="predicted"/>
<dbReference type="EMBL" id="BARS01036541">
    <property type="protein sequence ID" value="GAG16208.1"/>
    <property type="molecule type" value="Genomic_DNA"/>
</dbReference>
<comment type="caution">
    <text evidence="1">The sequence shown here is derived from an EMBL/GenBank/DDBJ whole genome shotgun (WGS) entry which is preliminary data.</text>
</comment>
<reference evidence="1" key="1">
    <citation type="journal article" date="2014" name="Front. Microbiol.">
        <title>High frequency of phylogenetically diverse reductive dehalogenase-homologous genes in deep subseafloor sedimentary metagenomes.</title>
        <authorList>
            <person name="Kawai M."/>
            <person name="Futagami T."/>
            <person name="Toyoda A."/>
            <person name="Takaki Y."/>
            <person name="Nishi S."/>
            <person name="Hori S."/>
            <person name="Arai W."/>
            <person name="Tsubouchi T."/>
            <person name="Morono Y."/>
            <person name="Uchiyama I."/>
            <person name="Ito T."/>
            <person name="Fujiyama A."/>
            <person name="Inagaki F."/>
            <person name="Takami H."/>
        </authorList>
    </citation>
    <scope>NUCLEOTIDE SEQUENCE</scope>
    <source>
        <strain evidence="1">Expedition CK06-06</strain>
    </source>
</reference>
<feature type="non-terminal residue" evidence="1">
    <location>
        <position position="144"/>
    </location>
</feature>
<accession>X0VUS9</accession>
<dbReference type="AlphaFoldDB" id="X0VUS9"/>
<organism evidence="1">
    <name type="scientific">marine sediment metagenome</name>
    <dbReference type="NCBI Taxonomy" id="412755"/>
    <lineage>
        <taxon>unclassified sequences</taxon>
        <taxon>metagenomes</taxon>
        <taxon>ecological metagenomes</taxon>
    </lineage>
</organism>
<evidence type="ECO:0000313" key="1">
    <source>
        <dbReference type="EMBL" id="GAG16208.1"/>
    </source>
</evidence>
<gene>
    <name evidence="1" type="ORF">S01H1_56149</name>
</gene>
<protein>
    <submittedName>
        <fullName evidence="1">Uncharacterized protein</fullName>
    </submittedName>
</protein>
<name>X0VUS9_9ZZZZ</name>